<dbReference type="PROSITE" id="PS51450">
    <property type="entry name" value="LRR"/>
    <property type="match status" value="2"/>
</dbReference>
<sequence length="514" mass="58191">MKKMQIILLTVLLTIRFVFTDASAAKIAQSFEVSSDSKFVKFVDPVLEAMVRGSMGKLEGDITMAEAEALTRLNLSNSWQQYISSGHVIRDISGLEYFTNLESLDLSDHAITDISPLKELPKLTLLSLGGNPVDDLTPLTGLTSLKVLILSNCAAQDYSPLVKLIHLEILKLDNSTITDVSLLTSLKNLKQLYLANSPVNDYSLLENIYPNLEKKDFTLAFTLKELGFTMDNENHQAFYDGEHASITINHSKWGAPPAEWDANIIRISTYLTDDYKLFAGFYGDLDAYVFQIVKNDEMLVNYVYDMAHDSFTIGTGERENSEKVLLAAMDVLEGEDVLLAPMRIFNEAIQKTFNRTAKSLYAMPFESPTLKNLGFFPDLANAVYLYEQREGKDVNIEIHHPEWGEKAYDFRFFTQLSDEYRIVMMYYDNEKKIVVGADDNNQGGADFTYFIETQEHIDGWCSNKDMTVEEYFIKAYNDPGIEDIYQHSVALMLQYVENTFGMTLEALFTLPAGD</sequence>
<dbReference type="InterPro" id="IPR001611">
    <property type="entry name" value="Leu-rich_rpt"/>
</dbReference>
<keyword evidence="1" id="KW-0433">Leucine-rich repeat</keyword>
<evidence type="ECO:0000313" key="5">
    <source>
        <dbReference type="Proteomes" id="UP000053370"/>
    </source>
</evidence>
<feature type="signal peptide" evidence="3">
    <location>
        <begin position="1"/>
        <end position="24"/>
    </location>
</feature>
<dbReference type="InterPro" id="IPR032675">
    <property type="entry name" value="LRR_dom_sf"/>
</dbReference>
<dbReference type="Proteomes" id="UP000053370">
    <property type="component" value="Unassembled WGS sequence"/>
</dbReference>
<protein>
    <submittedName>
        <fullName evidence="4">Protein containing leucine rich repeat</fullName>
    </submittedName>
</protein>
<dbReference type="InterPro" id="IPR050836">
    <property type="entry name" value="SDS22/Internalin_LRR"/>
</dbReference>
<dbReference type="SUPFAM" id="SSF52058">
    <property type="entry name" value="L domain-like"/>
    <property type="match status" value="1"/>
</dbReference>
<organism evidence="4">
    <name type="scientific">Flexilinea flocculi</name>
    <dbReference type="NCBI Taxonomy" id="1678840"/>
    <lineage>
        <taxon>Bacteria</taxon>
        <taxon>Bacillati</taxon>
        <taxon>Chloroflexota</taxon>
        <taxon>Anaerolineae</taxon>
        <taxon>Anaerolineales</taxon>
        <taxon>Anaerolineaceae</taxon>
        <taxon>Flexilinea</taxon>
    </lineage>
</organism>
<dbReference type="PANTHER" id="PTHR46652:SF3">
    <property type="entry name" value="LEUCINE-RICH REPEAT-CONTAINING PROTEIN 9"/>
    <property type="match status" value="1"/>
</dbReference>
<evidence type="ECO:0000256" key="3">
    <source>
        <dbReference type="SAM" id="SignalP"/>
    </source>
</evidence>
<evidence type="ECO:0000256" key="1">
    <source>
        <dbReference type="ARBA" id="ARBA00022614"/>
    </source>
</evidence>
<feature type="chain" id="PRO_5006633128" evidence="3">
    <location>
        <begin position="25"/>
        <end position="514"/>
    </location>
</feature>
<dbReference type="RefSeq" id="WP_062280351.1">
    <property type="nucleotide sequence ID" value="NZ_DF968181.1"/>
</dbReference>
<reference evidence="4" key="1">
    <citation type="journal article" date="2015" name="Genome Announc.">
        <title>Draft Genome Sequence of Anaerolineae Strain TC1, a Novel Isolate from a Methanogenic Wastewater Treatment System.</title>
        <authorList>
            <person name="Matsuura N."/>
            <person name="Tourlousse D.M."/>
            <person name="Sun L."/>
            <person name="Toyonaga M."/>
            <person name="Kuroda K."/>
            <person name="Ohashi A."/>
            <person name="Cruz R."/>
            <person name="Yamaguchi T."/>
            <person name="Sekiguchi Y."/>
        </authorList>
    </citation>
    <scope>NUCLEOTIDE SEQUENCE [LARGE SCALE GENOMIC DNA]</scope>
    <source>
        <strain evidence="4">TC1</strain>
    </source>
</reference>
<evidence type="ECO:0000313" key="4">
    <source>
        <dbReference type="EMBL" id="GAP40679.1"/>
    </source>
</evidence>
<name>A0A0S7BQX7_9CHLR</name>
<keyword evidence="3" id="KW-0732">Signal</keyword>
<dbReference type="AlphaFoldDB" id="A0A0S7BQX7"/>
<dbReference type="EMBL" id="DF968181">
    <property type="protein sequence ID" value="GAP40679.1"/>
    <property type="molecule type" value="Genomic_DNA"/>
</dbReference>
<keyword evidence="5" id="KW-1185">Reference proteome</keyword>
<proteinExistence type="predicted"/>
<evidence type="ECO:0000256" key="2">
    <source>
        <dbReference type="ARBA" id="ARBA00022737"/>
    </source>
</evidence>
<dbReference type="OrthoDB" id="269551at2"/>
<accession>A0A0S7BQX7</accession>
<dbReference type="Gene3D" id="3.80.10.10">
    <property type="entry name" value="Ribonuclease Inhibitor"/>
    <property type="match status" value="1"/>
</dbReference>
<dbReference type="PANTHER" id="PTHR46652">
    <property type="entry name" value="LEUCINE-RICH REPEAT AND IQ DOMAIN-CONTAINING PROTEIN 1-RELATED"/>
    <property type="match status" value="1"/>
</dbReference>
<keyword evidence="2" id="KW-0677">Repeat</keyword>
<gene>
    <name evidence="4" type="ORF">ATC1_13658</name>
</gene>